<sequence length="131" mass="14301">MYMEKEEKIVVILLAMVFLSLSIAYVFFFSGASPDATEFSGSSVIGERVLLEGSIISKRFTYTGDHLLLTVDSGSEDVSVFIPSANGAKDVGSRVNEDDTVRLLGIVNEYNGEIEVVVQDEKDVNIIATTR</sequence>
<evidence type="ECO:0000313" key="3">
    <source>
        <dbReference type="Proteomes" id="UP000297295"/>
    </source>
</evidence>
<gene>
    <name evidence="2" type="ORF">CUN85_10520</name>
</gene>
<keyword evidence="1" id="KW-0812">Transmembrane</keyword>
<organism evidence="2 3">
    <name type="scientific">Methanolobus halotolerans</name>
    <dbReference type="NCBI Taxonomy" id="2052935"/>
    <lineage>
        <taxon>Archaea</taxon>
        <taxon>Methanobacteriati</taxon>
        <taxon>Methanobacteriota</taxon>
        <taxon>Stenosarchaea group</taxon>
        <taxon>Methanomicrobia</taxon>
        <taxon>Methanosarcinales</taxon>
        <taxon>Methanosarcinaceae</taxon>
        <taxon>Methanolobus</taxon>
    </lineage>
</organism>
<evidence type="ECO:0000313" key="2">
    <source>
        <dbReference type="EMBL" id="TGC07921.1"/>
    </source>
</evidence>
<comment type="caution">
    <text evidence="2">The sequence shown here is derived from an EMBL/GenBank/DDBJ whole genome shotgun (WGS) entry which is preliminary data.</text>
</comment>
<dbReference type="OrthoDB" id="92368at2157"/>
<keyword evidence="1" id="KW-0472">Membrane</keyword>
<feature type="transmembrane region" description="Helical" evidence="1">
    <location>
        <begin position="9"/>
        <end position="28"/>
    </location>
</feature>
<dbReference type="AlphaFoldDB" id="A0A4E0Q898"/>
<reference evidence="2 3" key="1">
    <citation type="submission" date="2017-11" db="EMBL/GenBank/DDBJ databases">
        <title>Isolation and Characterization of Methanogenic Archaea from Saline Meromictic Lake at Siberia.</title>
        <authorList>
            <person name="Shen Y."/>
            <person name="Huang H.-H."/>
            <person name="Lai M.-C."/>
            <person name="Chen S.-C."/>
        </authorList>
    </citation>
    <scope>NUCLEOTIDE SEQUENCE [LARGE SCALE GENOMIC DNA]</scope>
    <source>
        <strain evidence="2 3">SY-01</strain>
    </source>
</reference>
<protein>
    <submittedName>
        <fullName evidence="2">Nucleotide-binding protein</fullName>
    </submittedName>
</protein>
<evidence type="ECO:0000256" key="1">
    <source>
        <dbReference type="SAM" id="Phobius"/>
    </source>
</evidence>
<keyword evidence="1" id="KW-1133">Transmembrane helix</keyword>
<accession>A0A4E0Q898</accession>
<proteinExistence type="predicted"/>
<name>A0A4E0Q898_9EURY</name>
<dbReference type="EMBL" id="PGGK01000013">
    <property type="protein sequence ID" value="TGC07921.1"/>
    <property type="molecule type" value="Genomic_DNA"/>
</dbReference>
<dbReference type="Proteomes" id="UP000297295">
    <property type="component" value="Unassembled WGS sequence"/>
</dbReference>
<keyword evidence="3" id="KW-1185">Reference proteome</keyword>